<organism evidence="1">
    <name type="scientific">uncultured Caudovirales phage</name>
    <dbReference type="NCBI Taxonomy" id="2100421"/>
    <lineage>
        <taxon>Viruses</taxon>
        <taxon>Duplodnaviria</taxon>
        <taxon>Heunggongvirae</taxon>
        <taxon>Uroviricota</taxon>
        <taxon>Caudoviricetes</taxon>
        <taxon>Peduoviridae</taxon>
        <taxon>Maltschvirus</taxon>
        <taxon>Maltschvirus maltsch</taxon>
    </lineage>
</organism>
<reference evidence="1" key="1">
    <citation type="submission" date="2020-04" db="EMBL/GenBank/DDBJ databases">
        <authorList>
            <person name="Chiriac C."/>
            <person name="Salcher M."/>
            <person name="Ghai R."/>
            <person name="Kavagutti S V."/>
        </authorList>
    </citation>
    <scope>NUCLEOTIDE SEQUENCE</scope>
</reference>
<proteinExistence type="predicted"/>
<accession>A0A6J5KIZ7</accession>
<name>A0A6J5KIZ7_9CAUD</name>
<dbReference type="EMBL" id="LR796154">
    <property type="protein sequence ID" value="CAB4122094.1"/>
    <property type="molecule type" value="Genomic_DNA"/>
</dbReference>
<gene>
    <name evidence="1" type="ORF">UFOVP17_57</name>
</gene>
<protein>
    <submittedName>
        <fullName evidence="1">Uncharacterized protein</fullName>
    </submittedName>
</protein>
<evidence type="ECO:0000313" key="1">
    <source>
        <dbReference type="EMBL" id="CAB4122094.1"/>
    </source>
</evidence>
<sequence>MIKHQGYADKVVNFNSLQFGNISPTDIDGFIEYHDKTYIFIETKYNKAQMPKGQELALERLCDAIQSETKNAFVFFTSHQDEGVNVEIDIGNSMVVKYRFKGEWKKPKSPLTLKTAIERLIPNDNTV</sequence>